<organism evidence="1 2">
    <name type="scientific">Fimbriimonas ginsengisoli Gsoil 348</name>
    <dbReference type="NCBI Taxonomy" id="661478"/>
    <lineage>
        <taxon>Bacteria</taxon>
        <taxon>Bacillati</taxon>
        <taxon>Armatimonadota</taxon>
        <taxon>Fimbriimonadia</taxon>
        <taxon>Fimbriimonadales</taxon>
        <taxon>Fimbriimonadaceae</taxon>
        <taxon>Fimbriimonas</taxon>
    </lineage>
</organism>
<dbReference type="HOGENOM" id="CLU_3290000_0_0_0"/>
<dbReference type="KEGG" id="fgi:OP10G_3979"/>
<proteinExistence type="predicted"/>
<protein>
    <submittedName>
        <fullName evidence="1">Uncharacterized protein</fullName>
    </submittedName>
</protein>
<keyword evidence="2" id="KW-1185">Reference proteome</keyword>
<dbReference type="AlphaFoldDB" id="A0A068NVE5"/>
<sequence length="40" mass="4081">MAVVLLAQRFDSLEDVGASSMLEKGIEPGVFTGALNGSLG</sequence>
<dbReference type="Proteomes" id="UP000027982">
    <property type="component" value="Chromosome"/>
</dbReference>
<evidence type="ECO:0000313" key="1">
    <source>
        <dbReference type="EMBL" id="AIE87347.1"/>
    </source>
</evidence>
<evidence type="ECO:0000313" key="2">
    <source>
        <dbReference type="Proteomes" id="UP000027982"/>
    </source>
</evidence>
<gene>
    <name evidence="1" type="ORF">OP10G_3979</name>
</gene>
<reference evidence="1 2" key="1">
    <citation type="journal article" date="2014" name="PLoS ONE">
        <title>The first complete genome sequence of the class fimbriimonadia in the phylum armatimonadetes.</title>
        <authorList>
            <person name="Hu Z.Y."/>
            <person name="Wang Y.Z."/>
            <person name="Im W.T."/>
            <person name="Wang S.Y."/>
            <person name="Zhao G.P."/>
            <person name="Zheng H.J."/>
            <person name="Quan Z.X."/>
        </authorList>
    </citation>
    <scope>NUCLEOTIDE SEQUENCE [LARGE SCALE GENOMIC DNA]</scope>
    <source>
        <strain evidence="1">Gsoil 348</strain>
    </source>
</reference>
<dbReference type="EMBL" id="CP007139">
    <property type="protein sequence ID" value="AIE87347.1"/>
    <property type="molecule type" value="Genomic_DNA"/>
</dbReference>
<accession>A0A068NVE5</accession>
<name>A0A068NVE5_FIMGI</name>